<dbReference type="InterPro" id="IPR021109">
    <property type="entry name" value="Peptidase_aspartic_dom_sf"/>
</dbReference>
<dbReference type="SUPFAM" id="SSF50630">
    <property type="entry name" value="Acid proteases"/>
    <property type="match status" value="1"/>
</dbReference>
<name>A0A167CZM3_METRR</name>
<dbReference type="OrthoDB" id="2747330at2759"/>
<dbReference type="Gene3D" id="2.40.70.10">
    <property type="entry name" value="Acid Proteases"/>
    <property type="match status" value="1"/>
</dbReference>
<keyword evidence="1" id="KW-0064">Aspartyl protease</keyword>
<dbReference type="PROSITE" id="PS51767">
    <property type="entry name" value="PEPTIDASE_A1"/>
    <property type="match status" value="1"/>
</dbReference>
<dbReference type="Pfam" id="PF00026">
    <property type="entry name" value="Asp"/>
    <property type="match status" value="1"/>
</dbReference>
<reference evidence="3 4" key="1">
    <citation type="journal article" date="2016" name="Genome Biol. Evol.">
        <title>Divergent and convergent evolution of fungal pathogenicity.</title>
        <authorList>
            <person name="Shang Y."/>
            <person name="Xiao G."/>
            <person name="Zheng P."/>
            <person name="Cen K."/>
            <person name="Zhan S."/>
            <person name="Wang C."/>
        </authorList>
    </citation>
    <scope>NUCLEOTIDE SEQUENCE [LARGE SCALE GENOMIC DNA]</scope>
    <source>
        <strain evidence="3 4">RCEF 4871</strain>
    </source>
</reference>
<protein>
    <submittedName>
        <fullName evidence="3">Secreted aspartic proteinase</fullName>
    </submittedName>
</protein>
<sequence>MGVAMGWMMFSAAKAPGKQVKLVDGKYNFGYIDSTAHTGAIAYTPVDSGEDFWTFTSTGYVVGSGSLTRTSIYGNADTGTTLLLLPDSIVEASQGGYTFCYSVNLPSFFFWRVRLYRYHPWDVPQLCFR</sequence>
<gene>
    <name evidence="3" type="ORF">NOR_05275</name>
</gene>
<dbReference type="GO" id="GO:0006508">
    <property type="term" value="P:proteolysis"/>
    <property type="evidence" value="ECO:0007669"/>
    <property type="project" value="InterPro"/>
</dbReference>
<evidence type="ECO:0000259" key="2">
    <source>
        <dbReference type="PROSITE" id="PS51767"/>
    </source>
</evidence>
<dbReference type="InterPro" id="IPR001969">
    <property type="entry name" value="Aspartic_peptidase_AS"/>
</dbReference>
<evidence type="ECO:0000313" key="3">
    <source>
        <dbReference type="EMBL" id="OAA41767.1"/>
    </source>
</evidence>
<dbReference type="AlphaFoldDB" id="A0A167CZM3"/>
<accession>A0A167CZM3</accession>
<dbReference type="PROSITE" id="PS00141">
    <property type="entry name" value="ASP_PROTEASE"/>
    <property type="match status" value="1"/>
</dbReference>
<feature type="domain" description="Peptidase A1" evidence="2">
    <location>
        <begin position="1"/>
        <end position="129"/>
    </location>
</feature>
<evidence type="ECO:0000256" key="1">
    <source>
        <dbReference type="ARBA" id="ARBA00022750"/>
    </source>
</evidence>
<keyword evidence="4" id="KW-1185">Reference proteome</keyword>
<keyword evidence="1" id="KW-0645">Protease</keyword>
<dbReference type="EMBL" id="AZHC01000015">
    <property type="protein sequence ID" value="OAA41767.1"/>
    <property type="molecule type" value="Genomic_DNA"/>
</dbReference>
<organism evidence="3 4">
    <name type="scientific">Metarhizium rileyi (strain RCEF 4871)</name>
    <name type="common">Nomuraea rileyi</name>
    <dbReference type="NCBI Taxonomy" id="1649241"/>
    <lineage>
        <taxon>Eukaryota</taxon>
        <taxon>Fungi</taxon>
        <taxon>Dikarya</taxon>
        <taxon>Ascomycota</taxon>
        <taxon>Pezizomycotina</taxon>
        <taxon>Sordariomycetes</taxon>
        <taxon>Hypocreomycetidae</taxon>
        <taxon>Hypocreales</taxon>
        <taxon>Clavicipitaceae</taxon>
        <taxon>Metarhizium</taxon>
    </lineage>
</organism>
<dbReference type="InterPro" id="IPR033121">
    <property type="entry name" value="PEPTIDASE_A1"/>
</dbReference>
<comment type="caution">
    <text evidence="3">The sequence shown here is derived from an EMBL/GenBank/DDBJ whole genome shotgun (WGS) entry which is preliminary data.</text>
</comment>
<dbReference type="STRING" id="1081105.A0A167CZM3"/>
<dbReference type="Proteomes" id="UP000243498">
    <property type="component" value="Unassembled WGS sequence"/>
</dbReference>
<evidence type="ECO:0000313" key="4">
    <source>
        <dbReference type="Proteomes" id="UP000243498"/>
    </source>
</evidence>
<dbReference type="GO" id="GO:0004190">
    <property type="term" value="F:aspartic-type endopeptidase activity"/>
    <property type="evidence" value="ECO:0007669"/>
    <property type="project" value="UniProtKB-KW"/>
</dbReference>
<proteinExistence type="predicted"/>
<keyword evidence="1" id="KW-0378">Hydrolase</keyword>